<dbReference type="AlphaFoldDB" id="A0A0N0H0S1"/>
<reference evidence="2" key="1">
    <citation type="submission" date="2015-07" db="EMBL/GenBank/DDBJ databases">
        <authorList>
            <person name="Ju K.-S."/>
            <person name="Doroghazi J.R."/>
            <person name="Metcalf W.W."/>
        </authorList>
    </citation>
    <scope>NUCLEOTIDE SEQUENCE [LARGE SCALE GENOMIC DNA]</scope>
    <source>
        <strain evidence="2">NRRL ISP-5002</strain>
    </source>
</reference>
<evidence type="ECO:0000313" key="2">
    <source>
        <dbReference type="Proteomes" id="UP000037982"/>
    </source>
</evidence>
<dbReference type="Proteomes" id="UP000037982">
    <property type="component" value="Unassembled WGS sequence"/>
</dbReference>
<name>A0A0N0H0S1_9ACTN</name>
<gene>
    <name evidence="1" type="ORF">ADL29_14355</name>
</gene>
<organism evidence="1 2">
    <name type="scientific">Streptomyces chattanoogensis</name>
    <dbReference type="NCBI Taxonomy" id="66876"/>
    <lineage>
        <taxon>Bacteria</taxon>
        <taxon>Bacillati</taxon>
        <taxon>Actinomycetota</taxon>
        <taxon>Actinomycetes</taxon>
        <taxon>Kitasatosporales</taxon>
        <taxon>Streptomycetaceae</taxon>
        <taxon>Streptomyces</taxon>
    </lineage>
</organism>
<dbReference type="RefSeq" id="WP_053924048.1">
    <property type="nucleotide sequence ID" value="NZ_LGKG01000113.1"/>
</dbReference>
<sequence>MERLPARPQGSTRGGAAVCEVGRVVPLRDRLADRRFVDDSGPWLDAARAWGDAARTALRLVEAVKAGDEATPRQQRERIPELVKAAKSFVYVDMKGKKVPVVVADGVLDTFV</sequence>
<dbReference type="EMBL" id="LGKG01000113">
    <property type="protein sequence ID" value="KPC63862.1"/>
    <property type="molecule type" value="Genomic_DNA"/>
</dbReference>
<dbReference type="PATRIC" id="fig|66876.3.peg.3165"/>
<dbReference type="Gene3D" id="1.20.58.460">
    <property type="entry name" value="Hyaluronidase post-catalytic domain-like"/>
    <property type="match status" value="1"/>
</dbReference>
<accession>A0A0N0H0S1</accession>
<comment type="caution">
    <text evidence="1">The sequence shown here is derived from an EMBL/GenBank/DDBJ whole genome shotgun (WGS) entry which is preliminary data.</text>
</comment>
<keyword evidence="2" id="KW-1185">Reference proteome</keyword>
<proteinExistence type="predicted"/>
<protein>
    <submittedName>
        <fullName evidence="1">Uncharacterized protein</fullName>
    </submittedName>
</protein>
<evidence type="ECO:0000313" key="1">
    <source>
        <dbReference type="EMBL" id="KPC63862.1"/>
    </source>
</evidence>